<dbReference type="InterPro" id="IPR045864">
    <property type="entry name" value="aa-tRNA-synth_II/BPL/LPL"/>
</dbReference>
<dbReference type="OrthoDB" id="19908at2759"/>
<dbReference type="GO" id="GO:0009249">
    <property type="term" value="P:protein lipoylation"/>
    <property type="evidence" value="ECO:0007669"/>
    <property type="project" value="InterPro"/>
</dbReference>
<reference evidence="8 9" key="1">
    <citation type="journal article" date="2013" name="PLoS ONE">
        <title>Predicting the Proteins of Angomonas deanei, Strigomonas culicis and Their Respective Endosymbionts Reveals New Aspects of the Trypanosomatidae Family.</title>
        <authorList>
            <person name="Motta M.C."/>
            <person name="Martins A.C."/>
            <person name="de Souza S.S."/>
            <person name="Catta-Preta C.M."/>
            <person name="Silva R."/>
            <person name="Klein C.C."/>
            <person name="de Almeida L.G."/>
            <person name="de Lima Cunha O."/>
            <person name="Ciapina L.P."/>
            <person name="Brocchi M."/>
            <person name="Colabardini A.C."/>
            <person name="de Araujo Lima B."/>
            <person name="Machado C.R."/>
            <person name="de Almeida Soares C.M."/>
            <person name="Probst C.M."/>
            <person name="de Menezes C.B."/>
            <person name="Thompson C.E."/>
            <person name="Bartholomeu D.C."/>
            <person name="Gradia D.F."/>
            <person name="Pavoni D.P."/>
            <person name="Grisard E.C."/>
            <person name="Fantinatti-Garboggini F."/>
            <person name="Marchini F.K."/>
            <person name="Rodrigues-Luiz G.F."/>
            <person name="Wagner G."/>
            <person name="Goldman G.H."/>
            <person name="Fietto J.L."/>
            <person name="Elias M.C."/>
            <person name="Goldman M.H."/>
            <person name="Sagot M.F."/>
            <person name="Pereira M."/>
            <person name="Stoco P.H."/>
            <person name="de Mendonca-Neto R.P."/>
            <person name="Teixeira S.M."/>
            <person name="Maciel T.E."/>
            <person name="de Oliveira Mendes T.A."/>
            <person name="Urmenyi T.P."/>
            <person name="de Souza W."/>
            <person name="Schenkman S."/>
            <person name="de Vasconcelos A.T."/>
        </authorList>
    </citation>
    <scope>NUCLEOTIDE SEQUENCE [LARGE SCALE GENOMIC DNA]</scope>
</reference>
<comment type="similarity">
    <text evidence="2">Belongs to the LipB family.</text>
</comment>
<dbReference type="SUPFAM" id="SSF55681">
    <property type="entry name" value="Class II aaRS and biotin synthetases"/>
    <property type="match status" value="1"/>
</dbReference>
<dbReference type="EMBL" id="ATMH01003727">
    <property type="protein sequence ID" value="EPY30976.1"/>
    <property type="molecule type" value="Genomic_DNA"/>
</dbReference>
<dbReference type="GO" id="GO:0033819">
    <property type="term" value="F:lipoyl(octanoyl) transferase activity"/>
    <property type="evidence" value="ECO:0007669"/>
    <property type="project" value="UniProtKB-EC"/>
</dbReference>
<evidence type="ECO:0000256" key="1">
    <source>
        <dbReference type="ARBA" id="ARBA00004821"/>
    </source>
</evidence>
<evidence type="ECO:0000256" key="5">
    <source>
        <dbReference type="ARBA" id="ARBA00023315"/>
    </source>
</evidence>
<gene>
    <name evidence="8" type="ORF">STCU_03727</name>
</gene>
<dbReference type="PROSITE" id="PS51733">
    <property type="entry name" value="BPL_LPL_CATALYTIC"/>
    <property type="match status" value="1"/>
</dbReference>
<dbReference type="InterPro" id="IPR004143">
    <property type="entry name" value="BPL_LPL_catalytic"/>
</dbReference>
<dbReference type="Pfam" id="PF21948">
    <property type="entry name" value="LplA-B_cat"/>
    <property type="match status" value="1"/>
</dbReference>
<keyword evidence="5" id="KW-0012">Acyltransferase</keyword>
<comment type="pathway">
    <text evidence="1">Protein modification; protein lipoylation via endogenous pathway; protein N(6)-(lipoyl)lysine from octanoyl-[acyl-carrier-protein]: step 1/2.</text>
</comment>
<accession>S9VUX2</accession>
<comment type="caution">
    <text evidence="8">The sequence shown here is derived from an EMBL/GenBank/DDBJ whole genome shotgun (WGS) entry which is preliminary data.</text>
</comment>
<dbReference type="PANTHER" id="PTHR10993">
    <property type="entry name" value="OCTANOYLTRANSFERASE"/>
    <property type="match status" value="1"/>
</dbReference>
<sequence>MYLNSVLSMGISSLFSGLLCACVRVLREGNSFFFLGLHAFIICAFLLIAKLASLFFKKKEKRHCSFVLYSYPVLTMKCFYVGKRTYQSVLAVQERLFNSKIERQISIQRKETTLPLLPDVAILVEHANSVYTLGRRDTSAGLPQDGAVEVVRTKRGGGITYLGPGQVTMYPIANIQRLWKGCASPQKVRSPIEWFSAVLEQSMMQVAAAHQIPTHPYKTGVWADTYKGTNARKLGSIGLQLGSWVSMHGAALNVTTDLSYFDRIVMCELPGKSATSLSQEIRLRQLAVEVPSVAAVAQLLYANFTENLHQAPDRYTCHPVLDVSTRDDWDTFLLESAGCEPLDRK</sequence>
<dbReference type="UniPathway" id="UPA00538">
    <property type="reaction ID" value="UER00592"/>
</dbReference>
<evidence type="ECO:0000256" key="3">
    <source>
        <dbReference type="ARBA" id="ARBA00012334"/>
    </source>
</evidence>
<keyword evidence="4 8" id="KW-0808">Transferase</keyword>
<evidence type="ECO:0000256" key="6">
    <source>
        <dbReference type="SAM" id="Phobius"/>
    </source>
</evidence>
<dbReference type="PANTHER" id="PTHR10993:SF7">
    <property type="entry name" value="LIPOYLTRANSFERASE 2, MITOCHONDRIAL-RELATED"/>
    <property type="match status" value="1"/>
</dbReference>
<dbReference type="EC" id="2.3.1.181" evidence="3"/>
<evidence type="ECO:0000259" key="7">
    <source>
        <dbReference type="PROSITE" id="PS51733"/>
    </source>
</evidence>
<feature type="transmembrane region" description="Helical" evidence="6">
    <location>
        <begin position="7"/>
        <end position="26"/>
    </location>
</feature>
<evidence type="ECO:0000313" key="9">
    <source>
        <dbReference type="Proteomes" id="UP000015354"/>
    </source>
</evidence>
<evidence type="ECO:0000256" key="4">
    <source>
        <dbReference type="ARBA" id="ARBA00022679"/>
    </source>
</evidence>
<proteinExistence type="inferred from homology"/>
<keyword evidence="6" id="KW-0812">Transmembrane</keyword>
<feature type="transmembrane region" description="Helical" evidence="6">
    <location>
        <begin position="32"/>
        <end position="56"/>
    </location>
</feature>
<feature type="domain" description="BPL/LPL catalytic" evidence="7">
    <location>
        <begin position="115"/>
        <end position="312"/>
    </location>
</feature>
<dbReference type="InterPro" id="IPR000544">
    <property type="entry name" value="Octanoyltransferase"/>
</dbReference>
<keyword evidence="6" id="KW-0472">Membrane</keyword>
<protein>
    <recommendedName>
        <fullName evidence="3">lipoyl(octanoyl) transferase</fullName>
        <ecNumber evidence="3">2.3.1.181</ecNumber>
    </recommendedName>
</protein>
<dbReference type="Proteomes" id="UP000015354">
    <property type="component" value="Unassembled WGS sequence"/>
</dbReference>
<evidence type="ECO:0000313" key="8">
    <source>
        <dbReference type="EMBL" id="EPY30976.1"/>
    </source>
</evidence>
<evidence type="ECO:0000256" key="2">
    <source>
        <dbReference type="ARBA" id="ARBA00007907"/>
    </source>
</evidence>
<name>S9VUX2_9TRYP</name>
<dbReference type="Gene3D" id="3.30.930.10">
    <property type="entry name" value="Bira Bifunctional Protein, Domain 2"/>
    <property type="match status" value="1"/>
</dbReference>
<dbReference type="AlphaFoldDB" id="S9VUX2"/>
<organism evidence="8 9">
    <name type="scientific">Strigomonas culicis</name>
    <dbReference type="NCBI Taxonomy" id="28005"/>
    <lineage>
        <taxon>Eukaryota</taxon>
        <taxon>Discoba</taxon>
        <taxon>Euglenozoa</taxon>
        <taxon>Kinetoplastea</taxon>
        <taxon>Metakinetoplastina</taxon>
        <taxon>Trypanosomatida</taxon>
        <taxon>Trypanosomatidae</taxon>
        <taxon>Strigomonadinae</taxon>
        <taxon>Strigomonas</taxon>
    </lineage>
</organism>
<keyword evidence="9" id="KW-1185">Reference proteome</keyword>
<keyword evidence="6" id="KW-1133">Transmembrane helix</keyword>
<dbReference type="NCBIfam" id="TIGR00214">
    <property type="entry name" value="lipB"/>
    <property type="match status" value="1"/>
</dbReference>